<sequence>MDDPKEPLQSPDPEAENPSKDPETTTEQQSVADSNTAEMAPGSKQRASQPKREADLSSLLNPSEKTELTALINRLTGSMQNHLSHLCDSSTADDKSQPSRITLWSKLPSYLKDLSLNSPKNPSNDGQKRGNRKEDAKPSRPKKPGRAAGKPDTVAKTNLVPDPTPSQEGSNVIPQLQGLKKDALQQFEKWQTAVHRRINDISVKKAPYAQAGQPSSSVRKRASGSQRKNRSRRTRATAAATPTIEADPVFLQLYPPMPTTLSTLPVEKRCLLLHALLLLLLSLEHYSALTRVLLLNVASSLHLPLHLLAEDEVRVAGGLSHIAKDLPLEALKRNRSDRRKPARRWKAGLANIPGVLVTGAAGGLTAPLVAAGVGTVLGGVGLGGTTTAGLLGAIAENGVVVGVLFGMHGARSTGKMMKHYLKDVGDFAFIPLRGSIGQNPEMGKVAAATRRLRVTLGVGGWLMKKTELTKPWQCLGEHSEVYAVQWELDNLTKLGNSLETLVRSAAWSMARKEIIARASEPRSTCPTYAADKANQRGPVFKSLVDLHWPDNLLRISKIVDNTWSNGMVRADKLGAALADVIISRQQGERGVSLIGYSLGARAIYTCLMALAERRAFGLVENAVMMGLPAPSEPVVWCVMKTVVSGRLVNVYSENDYILGFMYRTSSIEFGVAGLQRVNAVQGVENVDVTAKVGLHTRYQYLVGTILRHIGWEDIDSDQVNRDEANMSFYEERNRKHEERREAVERGKPKPGVNKENEQGIIRTRMRKRK</sequence>
<protein>
    <submittedName>
        <fullName evidence="7">Transmembrane and coiled-coil domain-containing protein 4</fullName>
    </submittedName>
</protein>
<feature type="compositionally biased region" description="Basic and acidic residues" evidence="5">
    <location>
        <begin position="126"/>
        <end position="138"/>
    </location>
</feature>
<keyword evidence="8" id="KW-1185">Reference proteome</keyword>
<feature type="compositionally biased region" description="Basic residues" evidence="5">
    <location>
        <begin position="218"/>
        <end position="235"/>
    </location>
</feature>
<evidence type="ECO:0000256" key="4">
    <source>
        <dbReference type="ARBA" id="ARBA00023136"/>
    </source>
</evidence>
<organism evidence="7 8">
    <name type="scientific">Madurella mycetomatis</name>
    <dbReference type="NCBI Taxonomy" id="100816"/>
    <lineage>
        <taxon>Eukaryota</taxon>
        <taxon>Fungi</taxon>
        <taxon>Dikarya</taxon>
        <taxon>Ascomycota</taxon>
        <taxon>Pezizomycotina</taxon>
        <taxon>Sordariomycetes</taxon>
        <taxon>Sordariomycetidae</taxon>
        <taxon>Sordariales</taxon>
        <taxon>Sordariales incertae sedis</taxon>
        <taxon>Madurella</taxon>
    </lineage>
</organism>
<evidence type="ECO:0000256" key="1">
    <source>
        <dbReference type="ARBA" id="ARBA00004141"/>
    </source>
</evidence>
<keyword evidence="2 6" id="KW-0812">Transmembrane</keyword>
<evidence type="ECO:0000256" key="3">
    <source>
        <dbReference type="ARBA" id="ARBA00022989"/>
    </source>
</evidence>
<dbReference type="Proteomes" id="UP000078237">
    <property type="component" value="Unassembled WGS sequence"/>
</dbReference>
<dbReference type="AlphaFoldDB" id="A0A175WC66"/>
<name>A0A175WC66_9PEZI</name>
<comment type="caution">
    <text evidence="7">The sequence shown here is derived from an EMBL/GenBank/DDBJ whole genome shotgun (WGS) entry which is preliminary data.</text>
</comment>
<reference evidence="7 8" key="1">
    <citation type="journal article" date="2016" name="Genome Announc.">
        <title>Genome Sequence of Madurella mycetomatis mm55, Isolated from a Human Mycetoma Case in Sudan.</title>
        <authorList>
            <person name="Smit S."/>
            <person name="Derks M.F."/>
            <person name="Bervoets S."/>
            <person name="Fahal A."/>
            <person name="van Leeuwen W."/>
            <person name="van Belkum A."/>
            <person name="van de Sande W.W."/>
        </authorList>
    </citation>
    <scope>NUCLEOTIDE SEQUENCE [LARGE SCALE GENOMIC DNA]</scope>
    <source>
        <strain evidence="8">mm55</strain>
    </source>
</reference>
<comment type="subcellular location">
    <subcellularLocation>
        <location evidence="1">Membrane</location>
        <topology evidence="1">Multi-pass membrane protein</topology>
    </subcellularLocation>
</comment>
<keyword evidence="3 6" id="KW-1133">Transmembrane helix</keyword>
<evidence type="ECO:0000313" key="8">
    <source>
        <dbReference type="Proteomes" id="UP000078237"/>
    </source>
</evidence>
<feature type="region of interest" description="Disordered" evidence="5">
    <location>
        <begin position="1"/>
        <end position="64"/>
    </location>
</feature>
<feature type="region of interest" description="Disordered" evidence="5">
    <location>
        <begin position="730"/>
        <end position="769"/>
    </location>
</feature>
<feature type="transmembrane region" description="Helical" evidence="6">
    <location>
        <begin position="390"/>
        <end position="410"/>
    </location>
</feature>
<feature type="compositionally biased region" description="Basic and acidic residues" evidence="5">
    <location>
        <begin position="730"/>
        <end position="757"/>
    </location>
</feature>
<feature type="transmembrane region" description="Helical" evidence="6">
    <location>
        <begin position="348"/>
        <end position="370"/>
    </location>
</feature>
<dbReference type="EMBL" id="LCTW02000040">
    <property type="protein sequence ID" value="KXX81215.1"/>
    <property type="molecule type" value="Genomic_DNA"/>
</dbReference>
<keyword evidence="4 6" id="KW-0472">Membrane</keyword>
<proteinExistence type="predicted"/>
<gene>
    <name evidence="7" type="ORF">MMYC01_201406</name>
</gene>
<dbReference type="PANTHER" id="PTHR17920:SF22">
    <property type="entry name" value="DUF726 DOMAIN PROTEIN (AFU_ORTHOLOGUE AFUA_2G12860)"/>
    <property type="match status" value="1"/>
</dbReference>
<evidence type="ECO:0000256" key="5">
    <source>
        <dbReference type="SAM" id="MobiDB-lite"/>
    </source>
</evidence>
<evidence type="ECO:0000256" key="2">
    <source>
        <dbReference type="ARBA" id="ARBA00022692"/>
    </source>
</evidence>
<dbReference type="Pfam" id="PF05277">
    <property type="entry name" value="DUF726"/>
    <property type="match status" value="1"/>
</dbReference>
<dbReference type="PANTHER" id="PTHR17920">
    <property type="entry name" value="TRANSMEMBRANE AND COILED-COIL DOMAIN-CONTAINING PROTEIN 4 TMCO4"/>
    <property type="match status" value="1"/>
</dbReference>
<feature type="region of interest" description="Disordered" evidence="5">
    <location>
        <begin position="112"/>
        <end position="172"/>
    </location>
</feature>
<accession>A0A175WC66</accession>
<feature type="compositionally biased region" description="Polar residues" evidence="5">
    <location>
        <begin position="25"/>
        <end position="37"/>
    </location>
</feature>
<evidence type="ECO:0000256" key="6">
    <source>
        <dbReference type="SAM" id="Phobius"/>
    </source>
</evidence>
<dbReference type="GO" id="GO:0016020">
    <property type="term" value="C:membrane"/>
    <property type="evidence" value="ECO:0007669"/>
    <property type="project" value="UniProtKB-SubCell"/>
</dbReference>
<dbReference type="VEuPathDB" id="FungiDB:MMYC01_201406"/>
<feature type="compositionally biased region" description="Polar residues" evidence="5">
    <location>
        <begin position="115"/>
        <end position="125"/>
    </location>
</feature>
<evidence type="ECO:0000313" key="7">
    <source>
        <dbReference type="EMBL" id="KXX81215.1"/>
    </source>
</evidence>
<dbReference type="OrthoDB" id="277931at2759"/>
<dbReference type="InterPro" id="IPR007941">
    <property type="entry name" value="DUF726"/>
</dbReference>
<feature type="region of interest" description="Disordered" evidence="5">
    <location>
        <begin position="205"/>
        <end position="239"/>
    </location>
</feature>